<gene>
    <name evidence="2" type="ORF">METZ01_LOCUS383447</name>
</gene>
<dbReference type="AlphaFoldDB" id="A0A382U8L5"/>
<proteinExistence type="predicted"/>
<sequence>MNRINKIVKSILNCKFYFIFIILIRLIYPQVLPYGEPQYFTLNPETISEQIFFTNGKIKISKQRWQNNTKIINNNNVLFFMHYSLEKESSFHALLNENNFPEGSELYLINPTEKSWVGPYRKEYLAPDSISLTGQLKSSEFILELSVPRNEKTQLPNISFQTISYQQS</sequence>
<evidence type="ECO:0000256" key="1">
    <source>
        <dbReference type="SAM" id="Phobius"/>
    </source>
</evidence>
<dbReference type="EMBL" id="UINC01142324">
    <property type="protein sequence ID" value="SVD30593.1"/>
    <property type="molecule type" value="Genomic_DNA"/>
</dbReference>
<protein>
    <submittedName>
        <fullName evidence="2">Uncharacterized protein</fullName>
    </submittedName>
</protein>
<feature type="transmembrane region" description="Helical" evidence="1">
    <location>
        <begin position="12"/>
        <end position="28"/>
    </location>
</feature>
<organism evidence="2">
    <name type="scientific">marine metagenome</name>
    <dbReference type="NCBI Taxonomy" id="408172"/>
    <lineage>
        <taxon>unclassified sequences</taxon>
        <taxon>metagenomes</taxon>
        <taxon>ecological metagenomes</taxon>
    </lineage>
</organism>
<feature type="non-terminal residue" evidence="2">
    <location>
        <position position="168"/>
    </location>
</feature>
<accession>A0A382U8L5</accession>
<keyword evidence="1" id="KW-0472">Membrane</keyword>
<keyword evidence="1" id="KW-1133">Transmembrane helix</keyword>
<keyword evidence="1" id="KW-0812">Transmembrane</keyword>
<reference evidence="2" key="1">
    <citation type="submission" date="2018-05" db="EMBL/GenBank/DDBJ databases">
        <authorList>
            <person name="Lanie J.A."/>
            <person name="Ng W.-L."/>
            <person name="Kazmierczak K.M."/>
            <person name="Andrzejewski T.M."/>
            <person name="Davidsen T.M."/>
            <person name="Wayne K.J."/>
            <person name="Tettelin H."/>
            <person name="Glass J.I."/>
            <person name="Rusch D."/>
            <person name="Podicherti R."/>
            <person name="Tsui H.-C.T."/>
            <person name="Winkler M.E."/>
        </authorList>
    </citation>
    <scope>NUCLEOTIDE SEQUENCE</scope>
</reference>
<name>A0A382U8L5_9ZZZZ</name>
<evidence type="ECO:0000313" key="2">
    <source>
        <dbReference type="EMBL" id="SVD30593.1"/>
    </source>
</evidence>